<dbReference type="KEGG" id="mtw:CQW49_18655"/>
<dbReference type="Proteomes" id="UP000230709">
    <property type="component" value="Chromosome"/>
</dbReference>
<dbReference type="AlphaFoldDB" id="A0A2D2D3Y6"/>
<evidence type="ECO:0000313" key="2">
    <source>
        <dbReference type="EMBL" id="ATQ69675.1"/>
    </source>
</evidence>
<feature type="signal peptide" evidence="1">
    <location>
        <begin position="1"/>
        <end position="20"/>
    </location>
</feature>
<keyword evidence="3" id="KW-1185">Reference proteome</keyword>
<accession>A0A2D2D3Y6</accession>
<evidence type="ECO:0000256" key="1">
    <source>
        <dbReference type="SAM" id="SignalP"/>
    </source>
</evidence>
<keyword evidence="1" id="KW-0732">Signal</keyword>
<feature type="chain" id="PRO_5013964806" description="Chemotaxis protein MotC" evidence="1">
    <location>
        <begin position="21"/>
        <end position="377"/>
    </location>
</feature>
<evidence type="ECO:0008006" key="4">
    <source>
        <dbReference type="Google" id="ProtNLM"/>
    </source>
</evidence>
<dbReference type="STRING" id="595536.GCA_000178815_01456"/>
<sequence>MRAALGLAAALSLWSGVVCAQADEFVDLVRKLTGLQDGMARGAATARAAIPAQVERIQTAIATAEADSWKERANGRAAATYLLGGGSPRAIRKIFDANLFSDADRPLIDASLAYAEGRSRDAMPMFAQIDPKEQPATLGGHLALVRGGLLIGSDNARARELLDLARLLMPSSLVEEAALRREVAVVDPLQDAAKFLLLARRYVAQYSRSPFARNFWGEARAATIRVALDIPERQLGEFLALFDATPAATRFDLHMTIAQNAILHGRPALAALETDRAATLADTHQAKARVALNRAALTALGGDFEAAASEFAALDVSSLERGDKELRAVVAGAIDHLRLSPEAAEKTMSARDELPVERAARQALDDSEILLQKTVQK</sequence>
<name>A0A2D2D3Y6_METT3</name>
<proteinExistence type="predicted"/>
<reference evidence="3" key="1">
    <citation type="submission" date="2017-10" db="EMBL/GenBank/DDBJ databases">
        <title>Completed PacBio SMRT sequence of Methylosinus trichosporium OB3b reveals presence of a third large plasmid.</title>
        <authorList>
            <person name="Charles T.C."/>
            <person name="Lynch M.D.J."/>
            <person name="Heil J.R."/>
            <person name="Cheng J."/>
        </authorList>
    </citation>
    <scope>NUCLEOTIDE SEQUENCE [LARGE SCALE GENOMIC DNA]</scope>
    <source>
        <strain evidence="3">OB3b</strain>
    </source>
</reference>
<gene>
    <name evidence="2" type="ORF">CQW49_18655</name>
</gene>
<evidence type="ECO:0000313" key="3">
    <source>
        <dbReference type="Proteomes" id="UP000230709"/>
    </source>
</evidence>
<dbReference type="EMBL" id="CP023737">
    <property type="protein sequence ID" value="ATQ69675.1"/>
    <property type="molecule type" value="Genomic_DNA"/>
</dbReference>
<dbReference type="RefSeq" id="WP_003614222.1">
    <property type="nucleotide sequence ID" value="NZ_ADVE02000001.1"/>
</dbReference>
<protein>
    <recommendedName>
        <fullName evidence="4">Chemotaxis protein MotC</fullName>
    </recommendedName>
</protein>
<organism evidence="2 3">
    <name type="scientific">Methylosinus trichosporium (strain ATCC 35070 / NCIMB 11131 / UNIQEM 75 / OB3b)</name>
    <dbReference type="NCBI Taxonomy" id="595536"/>
    <lineage>
        <taxon>Bacteria</taxon>
        <taxon>Pseudomonadati</taxon>
        <taxon>Pseudomonadota</taxon>
        <taxon>Alphaproteobacteria</taxon>
        <taxon>Hyphomicrobiales</taxon>
        <taxon>Methylocystaceae</taxon>
        <taxon>Methylosinus</taxon>
    </lineage>
</organism>